<dbReference type="EMBL" id="CQPA01000012">
    <property type="protein sequence ID" value="CNU13060.1"/>
    <property type="molecule type" value="Genomic_DNA"/>
</dbReference>
<dbReference type="AlphaFoldDB" id="A0A655CI43"/>
<accession>A0A655CI43</accession>
<proteinExistence type="predicted"/>
<name>A0A655CI43_SALET</name>
<evidence type="ECO:0000313" key="1">
    <source>
        <dbReference type="EMBL" id="CNU13060.1"/>
    </source>
</evidence>
<evidence type="ECO:0000313" key="2">
    <source>
        <dbReference type="Proteomes" id="UP000041314"/>
    </source>
</evidence>
<organism evidence="1 2">
    <name type="scientific">Salmonella enterica subsp. enterica serovar Bovismorbificans</name>
    <dbReference type="NCBI Taxonomy" id="58097"/>
    <lineage>
        <taxon>Bacteria</taxon>
        <taxon>Pseudomonadati</taxon>
        <taxon>Pseudomonadota</taxon>
        <taxon>Gammaproteobacteria</taxon>
        <taxon>Enterobacterales</taxon>
        <taxon>Enterobacteriaceae</taxon>
        <taxon>Salmonella</taxon>
    </lineage>
</organism>
<dbReference type="Proteomes" id="UP000041314">
    <property type="component" value="Unassembled WGS sequence"/>
</dbReference>
<protein>
    <submittedName>
        <fullName evidence="1">Uncharacterized protein</fullName>
    </submittedName>
</protein>
<sequence>MAKRAGDRFFNHHLPQLAHNQKGNKACNRIAQDNSWPRRLNNGGASQEQACPYRAAQCDKLNMAVFQAALELLAVLLTVHHKTSCIGRGLFITRLF</sequence>
<gene>
    <name evidence="1" type="ORF">ERS008198_01986</name>
</gene>
<reference evidence="1 2" key="1">
    <citation type="submission" date="2015-03" db="EMBL/GenBank/DDBJ databases">
        <authorList>
            <consortium name="Pathogen Informatics"/>
        </authorList>
    </citation>
    <scope>NUCLEOTIDE SEQUENCE [LARGE SCALE GENOMIC DNA]</scope>
    <source>
        <strain evidence="1 2">A1104</strain>
    </source>
</reference>